<dbReference type="PROSITE" id="PS51257">
    <property type="entry name" value="PROKAR_LIPOPROTEIN"/>
    <property type="match status" value="1"/>
</dbReference>
<protein>
    <submittedName>
        <fullName evidence="3">Pectate lyase superfamily protein</fullName>
    </submittedName>
</protein>
<proteinExistence type="predicted"/>
<dbReference type="KEGG" id="agv:OJF2_56050"/>
<dbReference type="AlphaFoldDB" id="A0A5B9WAW4"/>
<evidence type="ECO:0000256" key="1">
    <source>
        <dbReference type="SAM" id="MobiDB-lite"/>
    </source>
</evidence>
<dbReference type="Proteomes" id="UP000324233">
    <property type="component" value="Chromosome"/>
</dbReference>
<name>A0A5B9WAW4_9BACT</name>
<feature type="domain" description="Rhamnogalacturonase A/B/Epimerase-like pectate lyase" evidence="2">
    <location>
        <begin position="70"/>
        <end position="277"/>
    </location>
</feature>
<evidence type="ECO:0000313" key="4">
    <source>
        <dbReference type="Proteomes" id="UP000324233"/>
    </source>
</evidence>
<dbReference type="InterPro" id="IPR012334">
    <property type="entry name" value="Pectin_lyas_fold"/>
</dbReference>
<keyword evidence="3" id="KW-0456">Lyase</keyword>
<keyword evidence="4" id="KW-1185">Reference proteome</keyword>
<reference evidence="3 4" key="1">
    <citation type="submission" date="2019-08" db="EMBL/GenBank/DDBJ databases">
        <title>Deep-cultivation of Planctomycetes and their phenomic and genomic characterization uncovers novel biology.</title>
        <authorList>
            <person name="Wiegand S."/>
            <person name="Jogler M."/>
            <person name="Boedeker C."/>
            <person name="Pinto D."/>
            <person name="Vollmers J."/>
            <person name="Rivas-Marin E."/>
            <person name="Kohn T."/>
            <person name="Peeters S.H."/>
            <person name="Heuer A."/>
            <person name="Rast P."/>
            <person name="Oberbeckmann S."/>
            <person name="Bunk B."/>
            <person name="Jeske O."/>
            <person name="Meyerdierks A."/>
            <person name="Storesund J.E."/>
            <person name="Kallscheuer N."/>
            <person name="Luecker S."/>
            <person name="Lage O.M."/>
            <person name="Pohl T."/>
            <person name="Merkel B.J."/>
            <person name="Hornburger P."/>
            <person name="Mueller R.-W."/>
            <person name="Bruemmer F."/>
            <person name="Labrenz M."/>
            <person name="Spormann A.M."/>
            <person name="Op den Camp H."/>
            <person name="Overmann J."/>
            <person name="Amann R."/>
            <person name="Jetten M.S.M."/>
            <person name="Mascher T."/>
            <person name="Medema M.H."/>
            <person name="Devos D.P."/>
            <person name="Kaster A.-K."/>
            <person name="Ovreas L."/>
            <person name="Rohde M."/>
            <person name="Galperin M.Y."/>
            <person name="Jogler C."/>
        </authorList>
    </citation>
    <scope>NUCLEOTIDE SEQUENCE [LARGE SCALE GENOMIC DNA]</scope>
    <source>
        <strain evidence="3 4">OJF2</strain>
    </source>
</reference>
<evidence type="ECO:0000313" key="3">
    <source>
        <dbReference type="EMBL" id="QEH37020.1"/>
    </source>
</evidence>
<dbReference type="RefSeq" id="WP_148596635.1">
    <property type="nucleotide sequence ID" value="NZ_CP042997.1"/>
</dbReference>
<dbReference type="OrthoDB" id="2624869at2"/>
<gene>
    <name evidence="3" type="ORF">OJF2_56050</name>
</gene>
<dbReference type="Gene3D" id="2.160.20.10">
    <property type="entry name" value="Single-stranded right-handed beta-helix, Pectin lyase-like"/>
    <property type="match status" value="2"/>
</dbReference>
<organism evidence="3 4">
    <name type="scientific">Aquisphaera giovannonii</name>
    <dbReference type="NCBI Taxonomy" id="406548"/>
    <lineage>
        <taxon>Bacteria</taxon>
        <taxon>Pseudomonadati</taxon>
        <taxon>Planctomycetota</taxon>
        <taxon>Planctomycetia</taxon>
        <taxon>Isosphaerales</taxon>
        <taxon>Isosphaeraceae</taxon>
        <taxon>Aquisphaera</taxon>
    </lineage>
</organism>
<dbReference type="InterPro" id="IPR011050">
    <property type="entry name" value="Pectin_lyase_fold/virulence"/>
</dbReference>
<feature type="compositionally biased region" description="Low complexity" evidence="1">
    <location>
        <begin position="396"/>
        <end position="407"/>
    </location>
</feature>
<dbReference type="Pfam" id="PF12708">
    <property type="entry name" value="Pect-lyase_RHGA_epim"/>
    <property type="match status" value="2"/>
</dbReference>
<accession>A0A5B9WAW4</accession>
<dbReference type="InterPro" id="IPR024535">
    <property type="entry name" value="RHGA/B-epi-like_pectate_lyase"/>
</dbReference>
<feature type="region of interest" description="Disordered" evidence="1">
    <location>
        <begin position="342"/>
        <end position="407"/>
    </location>
</feature>
<dbReference type="SUPFAM" id="SSF51126">
    <property type="entry name" value="Pectin lyase-like"/>
    <property type="match status" value="2"/>
</dbReference>
<dbReference type="GO" id="GO:0016829">
    <property type="term" value="F:lyase activity"/>
    <property type="evidence" value="ECO:0007669"/>
    <property type="project" value="UniProtKB-KW"/>
</dbReference>
<sequence length="644" mass="68838">MIFRLRDADRRRAAGVCIYLALVSLVGCLCGQTSALCHAQHLGAGSGPGTTRPYPPCRAVVDVTQAPYLAKGDGKTDDTGALQKALNENVGRHRVIYLPAGTYLVSSTLSWPKRWEGRENWGHTMVRGQGAATTVLRLKDATFTDRDAPGAIMYCGGFGSADWFHNYVEDLSFDVGRMNPYASALQFYSNNSGAVRRCRFLAADGSGDVGLDLGHRDMNGPLLVRNCEVAGFRVGIRAAHAVNSQTFEHIRLSGQSAVGFENEGQPISIRGLISDNAVAAIKSYGLLCLIESTLKGHGRAASVPAVVNYNGGHVFLRDVATVGYKRALADVATPDSAAALRVEGEDRPGSLGPEIAEYSSGPPTMPFPSARRSPRLPVKETPEPPSDDPASWANVDDFGADATGGADSSSAIQKAIDSGASTVFLPGHYALTSTVILRGKVRRLAGVGGQVDYSRRSSPDFRIVDGDAPTVTLEHLASVNGGLEIDTRRAVVLRSVSDCDIRTTGRAEGGELFLEDVVTHDLSLRRRNTWARQINVENEGTHVRNDGSDLWMLGYKTERGGTLLETRGGGRSEVLGGFSYTTTAGGLAPMFVTADSSVFAYFAEVCFNGDPFSTLIRETRAGETRVVKRAEGSTTPYIASPAER</sequence>
<feature type="domain" description="Rhamnogalacturonase A/B/Epimerase-like pectate lyase" evidence="2">
    <location>
        <begin position="392"/>
        <end position="441"/>
    </location>
</feature>
<dbReference type="EMBL" id="CP042997">
    <property type="protein sequence ID" value="QEH37020.1"/>
    <property type="molecule type" value="Genomic_DNA"/>
</dbReference>
<evidence type="ECO:0000259" key="2">
    <source>
        <dbReference type="Pfam" id="PF12708"/>
    </source>
</evidence>